<accession>A0A2M4DMD9</accession>
<protein>
    <submittedName>
        <fullName evidence="1">Putative secreted protein</fullName>
    </submittedName>
</protein>
<evidence type="ECO:0000313" key="1">
    <source>
        <dbReference type="EMBL" id="MBW78723.1"/>
    </source>
</evidence>
<dbReference type="AlphaFoldDB" id="A0A2M4DMD9"/>
<dbReference type="EMBL" id="GGFL01014545">
    <property type="protein sequence ID" value="MBW78723.1"/>
    <property type="molecule type" value="Transcribed_RNA"/>
</dbReference>
<name>A0A2M4DMD9_ANODA</name>
<reference evidence="1" key="1">
    <citation type="submission" date="2018-01" db="EMBL/GenBank/DDBJ databases">
        <title>An insight into the sialome of Amazonian anophelines.</title>
        <authorList>
            <person name="Ribeiro J.M."/>
            <person name="Scarpassa V."/>
            <person name="Calvo E."/>
        </authorList>
    </citation>
    <scope>NUCLEOTIDE SEQUENCE</scope>
</reference>
<proteinExistence type="predicted"/>
<sequence length="81" mass="9139">MVCSVSSAIVTRTHAARWMCLMGRTIGMSINCQSWTSKRCSRPSLVCCSSWMYRSHHSIVVWICSDRVLPMSCLIAIVRPC</sequence>
<organism evidence="1">
    <name type="scientific">Anopheles darlingi</name>
    <name type="common">Mosquito</name>
    <dbReference type="NCBI Taxonomy" id="43151"/>
    <lineage>
        <taxon>Eukaryota</taxon>
        <taxon>Metazoa</taxon>
        <taxon>Ecdysozoa</taxon>
        <taxon>Arthropoda</taxon>
        <taxon>Hexapoda</taxon>
        <taxon>Insecta</taxon>
        <taxon>Pterygota</taxon>
        <taxon>Neoptera</taxon>
        <taxon>Endopterygota</taxon>
        <taxon>Diptera</taxon>
        <taxon>Nematocera</taxon>
        <taxon>Culicoidea</taxon>
        <taxon>Culicidae</taxon>
        <taxon>Anophelinae</taxon>
        <taxon>Anopheles</taxon>
    </lineage>
</organism>